<dbReference type="InterPro" id="IPR000073">
    <property type="entry name" value="AB_hydrolase_1"/>
</dbReference>
<dbReference type="InterPro" id="IPR029058">
    <property type="entry name" value="AB_hydrolase_fold"/>
</dbReference>
<reference evidence="4 5" key="1">
    <citation type="submission" date="2019-02" db="EMBL/GenBank/DDBJ databases">
        <title>Aquabacterium sp. strain KMB7.</title>
        <authorList>
            <person name="Chen W.-M."/>
        </authorList>
    </citation>
    <scope>NUCLEOTIDE SEQUENCE [LARGE SCALE GENOMIC DNA]</scope>
    <source>
        <strain evidence="4 5">KMB7</strain>
    </source>
</reference>
<proteinExistence type="predicted"/>
<evidence type="ECO:0000313" key="5">
    <source>
        <dbReference type="Proteomes" id="UP000292120"/>
    </source>
</evidence>
<name>A0A4Q9GUL2_9BURK</name>
<keyword evidence="1" id="KW-0442">Lipid degradation</keyword>
<dbReference type="EMBL" id="SIXI01000009">
    <property type="protein sequence ID" value="TBO27699.1"/>
    <property type="molecule type" value="Genomic_DNA"/>
</dbReference>
<dbReference type="Gene3D" id="3.40.50.1820">
    <property type="entry name" value="alpha/beta hydrolase"/>
    <property type="match status" value="1"/>
</dbReference>
<keyword evidence="2" id="KW-0443">Lipid metabolism</keyword>
<gene>
    <name evidence="4" type="ORF">EYS42_16465</name>
</gene>
<dbReference type="RefSeq" id="WP_130969295.1">
    <property type="nucleotide sequence ID" value="NZ_SIXI01000009.1"/>
</dbReference>
<dbReference type="SUPFAM" id="SSF53474">
    <property type="entry name" value="alpha/beta-Hydrolases"/>
    <property type="match status" value="1"/>
</dbReference>
<feature type="domain" description="AB hydrolase-1" evidence="3">
    <location>
        <begin position="44"/>
        <end position="155"/>
    </location>
</feature>
<dbReference type="GO" id="GO:0016787">
    <property type="term" value="F:hydrolase activity"/>
    <property type="evidence" value="ECO:0007669"/>
    <property type="project" value="UniProtKB-KW"/>
</dbReference>
<dbReference type="OrthoDB" id="9800754at2"/>
<evidence type="ECO:0000256" key="1">
    <source>
        <dbReference type="ARBA" id="ARBA00022963"/>
    </source>
</evidence>
<keyword evidence="4" id="KW-0378">Hydrolase</keyword>
<evidence type="ECO:0000313" key="4">
    <source>
        <dbReference type="EMBL" id="TBO27699.1"/>
    </source>
</evidence>
<evidence type="ECO:0000259" key="3">
    <source>
        <dbReference type="Pfam" id="PF00561"/>
    </source>
</evidence>
<comment type="caution">
    <text evidence="4">The sequence shown here is derived from an EMBL/GenBank/DDBJ whole genome shotgun (WGS) entry which is preliminary data.</text>
</comment>
<dbReference type="GO" id="GO:0016042">
    <property type="term" value="P:lipid catabolic process"/>
    <property type="evidence" value="ECO:0007669"/>
    <property type="project" value="UniProtKB-KW"/>
</dbReference>
<dbReference type="Pfam" id="PF00561">
    <property type="entry name" value="Abhydrolase_1"/>
    <property type="match status" value="1"/>
</dbReference>
<organism evidence="4 5">
    <name type="scientific">Aquabacterium lacunae</name>
    <dbReference type="NCBI Taxonomy" id="2528630"/>
    <lineage>
        <taxon>Bacteria</taxon>
        <taxon>Pseudomonadati</taxon>
        <taxon>Pseudomonadota</taxon>
        <taxon>Betaproteobacteria</taxon>
        <taxon>Burkholderiales</taxon>
        <taxon>Aquabacterium</taxon>
    </lineage>
</organism>
<evidence type="ECO:0000256" key="2">
    <source>
        <dbReference type="ARBA" id="ARBA00023098"/>
    </source>
</evidence>
<dbReference type="Proteomes" id="UP000292120">
    <property type="component" value="Unassembled WGS sequence"/>
</dbReference>
<sequence length="320" mass="35879">MSSSSFPLSAAPLLQDDVRVPVDGVHTLCMRRIRPADAAGLPLPPVLMVHGMMSNGRVFYSHSGKGLAPWLARQGFDVFVADLRGKGQSTPRISRHARHGQTEMIRDDVPALHAAIRGLTGGQPVHWVSHSWGGVVLNSALLRQPDLIPQVASLVHFAAKRSVQVRNLSKAIEIDLMWNVVLRGVTRSVGYLPARQLNFGADNETDKTHRQIKRWAKARPWVDSDDGFDYGAAARHTTLPPALYLSARNDPCRGHPLDVKRFRDESGPHRSCVHLLSRRTGHWHDYDHVTLLTHPDAERDHFPLVRRWLLGFYDEVPENH</sequence>
<dbReference type="AlphaFoldDB" id="A0A4Q9GUL2"/>
<protein>
    <submittedName>
        <fullName evidence="4">Alpha/beta fold hydrolase</fullName>
    </submittedName>
</protein>
<accession>A0A4Q9GUL2</accession>
<keyword evidence="5" id="KW-1185">Reference proteome</keyword>
<dbReference type="PANTHER" id="PTHR11005">
    <property type="entry name" value="LYSOSOMAL ACID LIPASE-RELATED"/>
    <property type="match status" value="1"/>
</dbReference>